<dbReference type="InterPro" id="IPR038487">
    <property type="entry name" value="Mre11_capping_dom"/>
</dbReference>
<protein>
    <recommendedName>
        <fullName evidence="2">Mre11 DNA-binding domain-containing protein</fullName>
    </recommendedName>
</protein>
<feature type="compositionally biased region" description="Basic residues" evidence="1">
    <location>
        <begin position="235"/>
        <end position="244"/>
    </location>
</feature>
<reference evidence="3" key="1">
    <citation type="submission" date="2023-10" db="EMBL/GenBank/DDBJ databases">
        <authorList>
            <person name="Chen Y."/>
            <person name="Shah S."/>
            <person name="Dougan E. K."/>
            <person name="Thang M."/>
            <person name="Chan C."/>
        </authorList>
    </citation>
    <scope>NUCLEOTIDE SEQUENCE [LARGE SCALE GENOMIC DNA]</scope>
</reference>
<dbReference type="Pfam" id="PF04152">
    <property type="entry name" value="Mre11_DNA_bind"/>
    <property type="match status" value="1"/>
</dbReference>
<evidence type="ECO:0000259" key="2">
    <source>
        <dbReference type="SMART" id="SM01347"/>
    </source>
</evidence>
<proteinExistence type="predicted"/>
<sequence length="369" mass="38449">MMVRVTIPTMCLGMSIQISRMISLAPRLRVEHTGFDTLSGQSFGQQFADRVANPEDILLFHKRAGAAGAVGNRLFGMGDVLEIDAGPEDNEDGVKIQDIIYKHIDGGQSLQILTEPDLNDAVQAFVHRADPCAIERYVRQAVESANQAVLKDSRAADENEIRVQIQDRTEGLRQRRLATAAAGGAPEAPAPAGSPPAESAAKVEQIEAEDLDAGAAAVSFAAEAARPAAADRGRSGRGRGRGRGRGAEKRELPDGLEAVAPPAKAARGRGMPATPAAAHTGRVDSLRLVVGSQGRHQRDAVPAEAPAADQAAATAAPAAAPATGFLQKRGGAAAESVWGNPDAADPGSAARDSQPRANRKWQLRGSDAG</sequence>
<dbReference type="SMART" id="SM01347">
    <property type="entry name" value="Mre11_DNA_bind"/>
    <property type="match status" value="1"/>
</dbReference>
<feature type="domain" description="Mre11 DNA-binding" evidence="2">
    <location>
        <begin position="2"/>
        <end position="125"/>
    </location>
</feature>
<dbReference type="InterPro" id="IPR007281">
    <property type="entry name" value="Mre11_DNA-bd"/>
</dbReference>
<evidence type="ECO:0000256" key="1">
    <source>
        <dbReference type="SAM" id="MobiDB-lite"/>
    </source>
</evidence>
<keyword evidence="4" id="KW-1185">Reference proteome</keyword>
<dbReference type="EMBL" id="CAUYUJ010000869">
    <property type="protein sequence ID" value="CAK0792931.1"/>
    <property type="molecule type" value="Genomic_DNA"/>
</dbReference>
<dbReference type="Gene3D" id="3.30.110.110">
    <property type="entry name" value="Mre11, capping domain"/>
    <property type="match status" value="1"/>
</dbReference>
<accession>A0ABN9PL62</accession>
<name>A0ABN9PL62_9DINO</name>
<organism evidence="3 4">
    <name type="scientific">Prorocentrum cordatum</name>
    <dbReference type="NCBI Taxonomy" id="2364126"/>
    <lineage>
        <taxon>Eukaryota</taxon>
        <taxon>Sar</taxon>
        <taxon>Alveolata</taxon>
        <taxon>Dinophyceae</taxon>
        <taxon>Prorocentrales</taxon>
        <taxon>Prorocentraceae</taxon>
        <taxon>Prorocentrum</taxon>
    </lineage>
</organism>
<comment type="caution">
    <text evidence="3">The sequence shown here is derived from an EMBL/GenBank/DDBJ whole genome shotgun (WGS) entry which is preliminary data.</text>
</comment>
<dbReference type="Proteomes" id="UP001189429">
    <property type="component" value="Unassembled WGS sequence"/>
</dbReference>
<dbReference type="PANTHER" id="PTHR10139:SF1">
    <property type="entry name" value="DOUBLE-STRAND BREAK REPAIR PROTEIN MRE11"/>
    <property type="match status" value="1"/>
</dbReference>
<feature type="region of interest" description="Disordered" evidence="1">
    <location>
        <begin position="223"/>
        <end position="369"/>
    </location>
</feature>
<evidence type="ECO:0000313" key="3">
    <source>
        <dbReference type="EMBL" id="CAK0792931.1"/>
    </source>
</evidence>
<gene>
    <name evidence="3" type="ORF">PCOR1329_LOCUS3376</name>
</gene>
<evidence type="ECO:0000313" key="4">
    <source>
        <dbReference type="Proteomes" id="UP001189429"/>
    </source>
</evidence>
<feature type="compositionally biased region" description="Low complexity" evidence="1">
    <location>
        <begin position="302"/>
        <end position="322"/>
    </location>
</feature>
<feature type="region of interest" description="Disordered" evidence="1">
    <location>
        <begin position="172"/>
        <end position="203"/>
    </location>
</feature>
<dbReference type="PANTHER" id="PTHR10139">
    <property type="entry name" value="DOUBLE-STRAND BREAK REPAIR PROTEIN MRE11"/>
    <property type="match status" value="1"/>
</dbReference>